<keyword evidence="2" id="KW-1185">Reference proteome</keyword>
<dbReference type="RefSeq" id="WP_212682713.1">
    <property type="nucleotide sequence ID" value="NZ_JAGSPM010000001.1"/>
</dbReference>
<dbReference type="Pfam" id="PF16290">
    <property type="entry name" value="DUF4936"/>
    <property type="match status" value="1"/>
</dbReference>
<protein>
    <submittedName>
        <fullName evidence="1">DUF4936 family protein</fullName>
    </submittedName>
</protein>
<accession>A0A941DC00</accession>
<evidence type="ECO:0000313" key="2">
    <source>
        <dbReference type="Proteomes" id="UP000680158"/>
    </source>
</evidence>
<comment type="caution">
    <text evidence="1">The sequence shown here is derived from an EMBL/GenBank/DDBJ whole genome shotgun (WGS) entry which is preliminary data.</text>
</comment>
<dbReference type="EMBL" id="JAGSPM010000001">
    <property type="protein sequence ID" value="MBR7745261.1"/>
    <property type="molecule type" value="Genomic_DNA"/>
</dbReference>
<organism evidence="1 2">
    <name type="scientific">Undibacterium baiyunense</name>
    <dbReference type="NCBI Taxonomy" id="2828731"/>
    <lineage>
        <taxon>Bacteria</taxon>
        <taxon>Pseudomonadati</taxon>
        <taxon>Pseudomonadota</taxon>
        <taxon>Betaproteobacteria</taxon>
        <taxon>Burkholderiales</taxon>
        <taxon>Oxalobacteraceae</taxon>
        <taxon>Undibacterium</taxon>
    </lineage>
</organism>
<name>A0A941DC00_9BURK</name>
<proteinExistence type="predicted"/>
<dbReference type="AlphaFoldDB" id="A0A941DC00"/>
<dbReference type="InterPro" id="IPR032556">
    <property type="entry name" value="DUF4936"/>
</dbReference>
<reference evidence="1 2" key="1">
    <citation type="submission" date="2021-04" db="EMBL/GenBank/DDBJ databases">
        <title>novel species isolated from subtropical streams in China.</title>
        <authorList>
            <person name="Lu H."/>
        </authorList>
    </citation>
    <scope>NUCLEOTIDE SEQUENCE [LARGE SCALE GENOMIC DNA]</scope>
    <source>
        <strain evidence="1 2">BYS107W</strain>
    </source>
</reference>
<sequence length="100" mass="11670">MDCYIYYKAHVQNARQVQVSAQRLQHYVVENLWASSDFAMTPPLLQRRPEPTDGVHTWMEVYKDIPAQFEQVASDAEIASGILEYIIGDRRIEYFMNADE</sequence>
<evidence type="ECO:0000313" key="1">
    <source>
        <dbReference type="EMBL" id="MBR7745261.1"/>
    </source>
</evidence>
<gene>
    <name evidence="1" type="ORF">KDM92_01595</name>
</gene>
<dbReference type="Proteomes" id="UP000680158">
    <property type="component" value="Unassembled WGS sequence"/>
</dbReference>